<keyword evidence="1" id="KW-0812">Transmembrane</keyword>
<feature type="transmembrane region" description="Helical" evidence="1">
    <location>
        <begin position="6"/>
        <end position="26"/>
    </location>
</feature>
<keyword evidence="1" id="KW-1133">Transmembrane helix</keyword>
<sequence>MLVQILILFFILLIAYQIFLAVFGNLREGLDGSDTNASYKEYDTSGPSGANILAQQNAGNIAYLKQRLDELMDLKGTVIDVCGNIVQLNQQVQGLVQQQADAATQLAGNKPASISGTSSE</sequence>
<dbReference type="AlphaFoldDB" id="A0A6C0HCY3"/>
<evidence type="ECO:0000313" key="2">
    <source>
        <dbReference type="EMBL" id="QHT78481.1"/>
    </source>
</evidence>
<protein>
    <submittedName>
        <fullName evidence="2">Uncharacterized protein</fullName>
    </submittedName>
</protein>
<organism evidence="2">
    <name type="scientific">viral metagenome</name>
    <dbReference type="NCBI Taxonomy" id="1070528"/>
    <lineage>
        <taxon>unclassified sequences</taxon>
        <taxon>metagenomes</taxon>
        <taxon>organismal metagenomes</taxon>
    </lineage>
</organism>
<reference evidence="2" key="1">
    <citation type="journal article" date="2020" name="Nature">
        <title>Giant virus diversity and host interactions through global metagenomics.</title>
        <authorList>
            <person name="Schulz F."/>
            <person name="Roux S."/>
            <person name="Paez-Espino D."/>
            <person name="Jungbluth S."/>
            <person name="Walsh D.A."/>
            <person name="Denef V.J."/>
            <person name="McMahon K.D."/>
            <person name="Konstantinidis K.T."/>
            <person name="Eloe-Fadrosh E.A."/>
            <person name="Kyrpides N.C."/>
            <person name="Woyke T."/>
        </authorList>
    </citation>
    <scope>NUCLEOTIDE SEQUENCE</scope>
    <source>
        <strain evidence="2">GVMAG-M-3300023179-91</strain>
    </source>
</reference>
<evidence type="ECO:0000256" key="1">
    <source>
        <dbReference type="SAM" id="Phobius"/>
    </source>
</evidence>
<accession>A0A6C0HCY3</accession>
<dbReference type="EMBL" id="MN739933">
    <property type="protein sequence ID" value="QHT78481.1"/>
    <property type="molecule type" value="Genomic_DNA"/>
</dbReference>
<keyword evidence="1" id="KW-0472">Membrane</keyword>
<proteinExistence type="predicted"/>
<name>A0A6C0HCY3_9ZZZZ</name>